<reference evidence="12" key="1">
    <citation type="submission" date="2022-11" db="UniProtKB">
        <authorList>
            <consortium name="WormBaseParasite"/>
        </authorList>
    </citation>
    <scope>IDENTIFICATION</scope>
</reference>
<dbReference type="Proteomes" id="UP000887565">
    <property type="component" value="Unplaced"/>
</dbReference>
<keyword evidence="6" id="KW-0805">Transcription regulation</keyword>
<evidence type="ECO:0000256" key="1">
    <source>
        <dbReference type="ARBA" id="ARBA00004123"/>
    </source>
</evidence>
<accession>A0A915KLL8</accession>
<dbReference type="InterPro" id="IPR001728">
    <property type="entry name" value="ThyrH_rcpt"/>
</dbReference>
<dbReference type="InterPro" id="IPR000536">
    <property type="entry name" value="Nucl_hrmn_rcpt_lig-bd"/>
</dbReference>
<evidence type="ECO:0000256" key="8">
    <source>
        <dbReference type="ARBA" id="ARBA00023163"/>
    </source>
</evidence>
<protein>
    <submittedName>
        <fullName evidence="12">NR LBD domain-containing protein</fullName>
    </submittedName>
</protein>
<keyword evidence="4" id="KW-0863">Zinc-finger</keyword>
<evidence type="ECO:0000256" key="6">
    <source>
        <dbReference type="ARBA" id="ARBA00023015"/>
    </source>
</evidence>
<dbReference type="WBParaSite" id="nRc.2.0.1.t39732-RA">
    <property type="protein sequence ID" value="nRc.2.0.1.t39732-RA"/>
    <property type="gene ID" value="nRc.2.0.1.g39732"/>
</dbReference>
<name>A0A915KLL8_ROMCU</name>
<dbReference type="GO" id="GO:0005634">
    <property type="term" value="C:nucleus"/>
    <property type="evidence" value="ECO:0007669"/>
    <property type="project" value="UniProtKB-SubCell"/>
</dbReference>
<comment type="similarity">
    <text evidence="2">Belongs to the nuclear hormone receptor family. NR1 subfamily.</text>
</comment>
<dbReference type="InterPro" id="IPR035500">
    <property type="entry name" value="NHR-like_dom_sf"/>
</dbReference>
<dbReference type="AlphaFoldDB" id="A0A915KLL8"/>
<dbReference type="GO" id="GO:0004879">
    <property type="term" value="F:nuclear receptor activity"/>
    <property type="evidence" value="ECO:0007669"/>
    <property type="project" value="InterPro"/>
</dbReference>
<dbReference type="PANTHER" id="PTHR45805:SF10">
    <property type="entry name" value="ECDYSONE-INDUCED PROTEIN 78C"/>
    <property type="match status" value="1"/>
</dbReference>
<keyword evidence="9" id="KW-0675">Receptor</keyword>
<keyword evidence="11" id="KW-1185">Reference proteome</keyword>
<feature type="domain" description="NR LBD" evidence="10">
    <location>
        <begin position="1"/>
        <end position="121"/>
    </location>
</feature>
<evidence type="ECO:0000313" key="11">
    <source>
        <dbReference type="Proteomes" id="UP000887565"/>
    </source>
</evidence>
<dbReference type="PANTHER" id="PTHR45805">
    <property type="entry name" value="NUCLEAR HORMONE RECEPTOR HR3-RELATED"/>
    <property type="match status" value="1"/>
</dbReference>
<dbReference type="OMA" id="ANFTELM"/>
<evidence type="ECO:0000256" key="2">
    <source>
        <dbReference type="ARBA" id="ARBA00008092"/>
    </source>
</evidence>
<dbReference type="SUPFAM" id="SSF48508">
    <property type="entry name" value="Nuclear receptor ligand-binding domain"/>
    <property type="match status" value="1"/>
</dbReference>
<keyword evidence="7" id="KW-0238">DNA-binding</keyword>
<dbReference type="Gene3D" id="1.10.565.10">
    <property type="entry name" value="Retinoid X Receptor"/>
    <property type="match status" value="1"/>
</dbReference>
<dbReference type="PROSITE" id="PS51843">
    <property type="entry name" value="NR_LBD"/>
    <property type="match status" value="1"/>
</dbReference>
<organism evidence="11 12">
    <name type="scientific">Romanomermis culicivorax</name>
    <name type="common">Nematode worm</name>
    <dbReference type="NCBI Taxonomy" id="13658"/>
    <lineage>
        <taxon>Eukaryota</taxon>
        <taxon>Metazoa</taxon>
        <taxon>Ecdysozoa</taxon>
        <taxon>Nematoda</taxon>
        <taxon>Enoplea</taxon>
        <taxon>Dorylaimia</taxon>
        <taxon>Mermithida</taxon>
        <taxon>Mermithoidea</taxon>
        <taxon>Mermithidae</taxon>
        <taxon>Romanomermis</taxon>
    </lineage>
</organism>
<dbReference type="PRINTS" id="PR00398">
    <property type="entry name" value="STRDHORMONER"/>
</dbReference>
<keyword evidence="8" id="KW-0804">Transcription</keyword>
<sequence length="121" mass="14216">MEQQKIVMWETLSQFILPEIQRVVEFAKRIANFTELMQEDQLVLIKTGFFEVWLVRMTRMFNRQSFTLTFSDGSYLTREQLELIYNLDLVTMMFAFAEGFSNLHLNDGEIGLFTAVVLLTS</sequence>
<dbReference type="PRINTS" id="PR00546">
    <property type="entry name" value="THYROIDHORMR"/>
</dbReference>
<comment type="subcellular location">
    <subcellularLocation>
        <location evidence="1">Nucleus</location>
    </subcellularLocation>
</comment>
<keyword evidence="3" id="KW-0479">Metal-binding</keyword>
<evidence type="ECO:0000256" key="4">
    <source>
        <dbReference type="ARBA" id="ARBA00022771"/>
    </source>
</evidence>
<evidence type="ECO:0000313" key="12">
    <source>
        <dbReference type="WBParaSite" id="nRc.2.0.1.t39732-RA"/>
    </source>
</evidence>
<evidence type="ECO:0000256" key="7">
    <source>
        <dbReference type="ARBA" id="ARBA00023125"/>
    </source>
</evidence>
<evidence type="ECO:0000259" key="10">
    <source>
        <dbReference type="PROSITE" id="PS51843"/>
    </source>
</evidence>
<evidence type="ECO:0000256" key="3">
    <source>
        <dbReference type="ARBA" id="ARBA00022723"/>
    </source>
</evidence>
<keyword evidence="5" id="KW-0862">Zinc</keyword>
<dbReference type="GO" id="GO:0003677">
    <property type="term" value="F:DNA binding"/>
    <property type="evidence" value="ECO:0007669"/>
    <property type="project" value="UniProtKB-KW"/>
</dbReference>
<dbReference type="GO" id="GO:0008270">
    <property type="term" value="F:zinc ion binding"/>
    <property type="evidence" value="ECO:0007669"/>
    <property type="project" value="UniProtKB-KW"/>
</dbReference>
<dbReference type="Pfam" id="PF00104">
    <property type="entry name" value="Hormone_recep"/>
    <property type="match status" value="1"/>
</dbReference>
<proteinExistence type="inferred from homology"/>
<evidence type="ECO:0000256" key="9">
    <source>
        <dbReference type="ARBA" id="ARBA00023170"/>
    </source>
</evidence>
<dbReference type="InterPro" id="IPR001723">
    <property type="entry name" value="Nuclear_hrmn_rcpt"/>
</dbReference>
<evidence type="ECO:0000256" key="5">
    <source>
        <dbReference type="ARBA" id="ARBA00022833"/>
    </source>
</evidence>